<feature type="compositionally biased region" description="Low complexity" evidence="5">
    <location>
        <begin position="280"/>
        <end position="316"/>
    </location>
</feature>
<organism evidence="6 7">
    <name type="scientific">Paramecium tetraurelia</name>
    <dbReference type="NCBI Taxonomy" id="5888"/>
    <lineage>
        <taxon>Eukaryota</taxon>
        <taxon>Sar</taxon>
        <taxon>Alveolata</taxon>
        <taxon>Ciliophora</taxon>
        <taxon>Intramacronucleata</taxon>
        <taxon>Oligohymenophorea</taxon>
        <taxon>Peniculida</taxon>
        <taxon>Parameciidae</taxon>
        <taxon>Paramecium</taxon>
    </lineage>
</organism>
<dbReference type="OrthoDB" id="10263032at2759"/>
<comment type="similarity">
    <text evidence="2">Belongs to the APC3/CDC27 family.</text>
</comment>
<dbReference type="InterPro" id="IPR011990">
    <property type="entry name" value="TPR-like_helical_dom_sf"/>
</dbReference>
<name>A0C306_PARTE</name>
<dbReference type="Gene3D" id="1.25.40.10">
    <property type="entry name" value="Tetratricopeptide repeat domain"/>
    <property type="match status" value="3"/>
</dbReference>
<reference evidence="6 7" key="1">
    <citation type="journal article" date="2006" name="Nature">
        <title>Global trends of whole-genome duplications revealed by the ciliate Paramecium tetraurelia.</title>
        <authorList>
            <consortium name="Genoscope"/>
            <person name="Aury J.-M."/>
            <person name="Jaillon O."/>
            <person name="Duret L."/>
            <person name="Noel B."/>
            <person name="Jubin C."/>
            <person name="Porcel B.M."/>
            <person name="Segurens B."/>
            <person name="Daubin V."/>
            <person name="Anthouard V."/>
            <person name="Aiach N."/>
            <person name="Arnaiz O."/>
            <person name="Billaut A."/>
            <person name="Beisson J."/>
            <person name="Blanc I."/>
            <person name="Bouhouche K."/>
            <person name="Camara F."/>
            <person name="Duharcourt S."/>
            <person name="Guigo R."/>
            <person name="Gogendeau D."/>
            <person name="Katinka M."/>
            <person name="Keller A.-M."/>
            <person name="Kissmehl R."/>
            <person name="Klotz C."/>
            <person name="Koll F."/>
            <person name="Le Moue A."/>
            <person name="Lepere C."/>
            <person name="Malinsky S."/>
            <person name="Nowacki M."/>
            <person name="Nowak J.K."/>
            <person name="Plattner H."/>
            <person name="Poulain J."/>
            <person name="Ruiz F."/>
            <person name="Serrano V."/>
            <person name="Zagulski M."/>
            <person name="Dessen P."/>
            <person name="Betermier M."/>
            <person name="Weissenbach J."/>
            <person name="Scarpelli C."/>
            <person name="Schachter V."/>
            <person name="Sperling L."/>
            <person name="Meyer E."/>
            <person name="Cohen J."/>
            <person name="Wincker P."/>
        </authorList>
    </citation>
    <scope>NUCLEOTIDE SEQUENCE [LARGE SCALE GENOMIC DNA]</scope>
    <source>
        <strain evidence="6 7">Stock d4-2</strain>
    </source>
</reference>
<feature type="region of interest" description="Disordered" evidence="5">
    <location>
        <begin position="211"/>
        <end position="414"/>
    </location>
</feature>
<feature type="coiled-coil region" evidence="4">
    <location>
        <begin position="62"/>
        <end position="89"/>
    </location>
</feature>
<feature type="repeat" description="TPR" evidence="3">
    <location>
        <begin position="612"/>
        <end position="645"/>
    </location>
</feature>
<evidence type="ECO:0000256" key="3">
    <source>
        <dbReference type="PROSITE-ProRule" id="PRU00339"/>
    </source>
</evidence>
<evidence type="ECO:0000256" key="2">
    <source>
        <dbReference type="ARBA" id="ARBA00038210"/>
    </source>
</evidence>
<feature type="repeat" description="TPR" evidence="3">
    <location>
        <begin position="544"/>
        <end position="577"/>
    </location>
</feature>
<dbReference type="AlphaFoldDB" id="A0C306"/>
<dbReference type="KEGG" id="ptm:GSPATT00034651001"/>
<keyword evidence="4" id="KW-0175">Coiled coil</keyword>
<dbReference type="Pfam" id="PF12895">
    <property type="entry name" value="ANAPC3"/>
    <property type="match status" value="1"/>
</dbReference>
<dbReference type="GO" id="GO:0031145">
    <property type="term" value="P:anaphase-promoting complex-dependent catabolic process"/>
    <property type="evidence" value="ECO:0000318"/>
    <property type="project" value="GO_Central"/>
</dbReference>
<dbReference type="PANTHER" id="PTHR12558">
    <property type="entry name" value="CELL DIVISION CYCLE 16,23,27"/>
    <property type="match status" value="1"/>
</dbReference>
<dbReference type="GO" id="GO:0005737">
    <property type="term" value="C:cytoplasm"/>
    <property type="evidence" value="ECO:0000318"/>
    <property type="project" value="GO_Central"/>
</dbReference>
<dbReference type="HOGENOM" id="CLU_355836_0_0_1"/>
<dbReference type="STRING" id="5888.A0C306"/>
<dbReference type="eggNOG" id="KOG1126">
    <property type="taxonomic scope" value="Eukaryota"/>
</dbReference>
<feature type="compositionally biased region" description="Polar residues" evidence="5">
    <location>
        <begin position="317"/>
        <end position="330"/>
    </location>
</feature>
<keyword evidence="1 3" id="KW-0802">TPR repeat</keyword>
<dbReference type="Pfam" id="PF13181">
    <property type="entry name" value="TPR_8"/>
    <property type="match status" value="1"/>
</dbReference>
<feature type="compositionally biased region" description="Basic and acidic residues" evidence="5">
    <location>
        <begin position="211"/>
        <end position="220"/>
    </location>
</feature>
<protein>
    <submittedName>
        <fullName evidence="6">Uncharacterized protein</fullName>
    </submittedName>
</protein>
<evidence type="ECO:0000256" key="5">
    <source>
        <dbReference type="SAM" id="MobiDB-lite"/>
    </source>
</evidence>
<dbReference type="GeneID" id="5018353"/>
<dbReference type="GO" id="GO:0007091">
    <property type="term" value="P:metaphase/anaphase transition of mitotic cell cycle"/>
    <property type="evidence" value="ECO:0000318"/>
    <property type="project" value="GO_Central"/>
</dbReference>
<gene>
    <name evidence="6" type="ORF">GSPATT00034651001</name>
</gene>
<dbReference type="SMART" id="SM00028">
    <property type="entry name" value="TPR"/>
    <property type="match status" value="7"/>
</dbReference>
<evidence type="ECO:0000256" key="4">
    <source>
        <dbReference type="SAM" id="Coils"/>
    </source>
</evidence>
<dbReference type="PROSITE" id="PS50005">
    <property type="entry name" value="TPR"/>
    <property type="match status" value="3"/>
</dbReference>
<dbReference type="GO" id="GO:0016567">
    <property type="term" value="P:protein ubiquitination"/>
    <property type="evidence" value="ECO:0000318"/>
    <property type="project" value="GO_Central"/>
</dbReference>
<dbReference type="GO" id="GO:0005680">
    <property type="term" value="C:anaphase-promoting complex"/>
    <property type="evidence" value="ECO:0000318"/>
    <property type="project" value="GO_Central"/>
</dbReference>
<dbReference type="InterPro" id="IPR019734">
    <property type="entry name" value="TPR_rpt"/>
</dbReference>
<feature type="repeat" description="TPR" evidence="3">
    <location>
        <begin position="578"/>
        <end position="611"/>
    </location>
</feature>
<dbReference type="SUPFAM" id="SSF48452">
    <property type="entry name" value="TPR-like"/>
    <property type="match status" value="1"/>
</dbReference>
<evidence type="ECO:0000256" key="1">
    <source>
        <dbReference type="ARBA" id="ARBA00022803"/>
    </source>
</evidence>
<dbReference type="GO" id="GO:0051301">
    <property type="term" value="P:cell division"/>
    <property type="evidence" value="ECO:0000318"/>
    <property type="project" value="GO_Central"/>
</dbReference>
<keyword evidence="7" id="KW-1185">Reference proteome</keyword>
<dbReference type="RefSeq" id="XP_001432570.1">
    <property type="nucleotide sequence ID" value="XM_001432533.2"/>
</dbReference>
<dbReference type="EMBL" id="CT868037">
    <property type="protein sequence ID" value="CAK65173.1"/>
    <property type="molecule type" value="Genomic_DNA"/>
</dbReference>
<feature type="compositionally biased region" description="Polar residues" evidence="5">
    <location>
        <begin position="396"/>
        <end position="414"/>
    </location>
</feature>
<proteinExistence type="inferred from homology"/>
<dbReference type="PANTHER" id="PTHR12558:SF13">
    <property type="entry name" value="CELL DIVISION CYCLE PROTEIN 27 HOMOLOG"/>
    <property type="match status" value="1"/>
</dbReference>
<dbReference type="PROSITE" id="PS50293">
    <property type="entry name" value="TPR_REGION"/>
    <property type="match status" value="1"/>
</dbReference>
<feature type="compositionally biased region" description="Polar residues" evidence="5">
    <location>
        <begin position="225"/>
        <end position="274"/>
    </location>
</feature>
<evidence type="ECO:0000313" key="6">
    <source>
        <dbReference type="EMBL" id="CAK65173.1"/>
    </source>
</evidence>
<feature type="compositionally biased region" description="Low complexity" evidence="5">
    <location>
        <begin position="331"/>
        <end position="350"/>
    </location>
</feature>
<sequence>MDDDFLCQYDGHDEDEILGFCLNSKCKENSQFCLKCCWDKHSSHEEECKTFKQIQKTIASNKVLEEKQKEQLVNKIKEIQNLCDQITHQKNVDAVNLQALEKDLKDKEYKKCLDHIPLFKQYCQYLQSNSQQVLLDQLDQGLKSLKLFTLGISAILEQTKILDNQSISIKSEIINPNQNEKKPAQVEIQKKDQEVQVNIELPAQTQKKNEIEIVENKDYGKPVGQTASSRVGLPPQSQQPPSTYNYQQPSSAQGYQQPKPQNPSAGQNSSSNIYPPQGSNPPKTYPQPNQYQQQNQYQQSNQYQYQQQNQYQPQNPTNKSYQPPTGSSSINSQPYQPSSGSSSINQQPYSQQSGKVPPPQTKPYQPSSTNPQNQQYKPPNPNPNQTGQKTYPPPGTQSQIQKYQPQNSEQGNQKMDPQQLMSLLGSSGNEGLMKQVIEYALQQEVNKNSKNGNQPAPKVQLDMEQVKYYQSQIEAEQVIKQCAELLQQDKYKETLDIINKANIGIVVDNVQILQIKWKCLLKTNQLEDALQICNQIIELNQDDTKFLAIKGLTLHQLNRYEEAMELFDIATEINPNEFNGYFHKGQTLLSLKKYEEAIKCFERAIEIDPESEPSYFLLGNALKKLEKFNQAVENYNITVNINPQHQVALTFKAQCLIELKVYEEAIKAADAALSINENNSLALYSKGLGLFKVEAFKEALSCLEKAILIDNTMHEAIALRGEILHKMEKYVAAVSAYDLALQISANPQYMLKKAESLRALEKVEEADILQNQAQQLIDQQKQPQEKQTI</sequence>
<evidence type="ECO:0000313" key="7">
    <source>
        <dbReference type="Proteomes" id="UP000000600"/>
    </source>
</evidence>
<dbReference type="Proteomes" id="UP000000600">
    <property type="component" value="Unassembled WGS sequence"/>
</dbReference>
<accession>A0C306</accession>
<dbReference type="InParanoid" id="A0C306"/>
<dbReference type="OMA" id="WDKHSSH"/>